<evidence type="ECO:0000313" key="4">
    <source>
        <dbReference type="Proteomes" id="UP000828251"/>
    </source>
</evidence>
<dbReference type="Proteomes" id="UP000828251">
    <property type="component" value="Unassembled WGS sequence"/>
</dbReference>
<name>A0A9D3U8P6_9ROSI</name>
<dbReference type="AlphaFoldDB" id="A0A9D3U8P6"/>
<dbReference type="InterPro" id="IPR029472">
    <property type="entry name" value="Copia-like_N"/>
</dbReference>
<dbReference type="EMBL" id="JAIQCV010000013">
    <property type="protein sequence ID" value="KAH1031920.1"/>
    <property type="molecule type" value="Genomic_DNA"/>
</dbReference>
<organism evidence="3 4">
    <name type="scientific">Gossypium stocksii</name>
    <dbReference type="NCBI Taxonomy" id="47602"/>
    <lineage>
        <taxon>Eukaryota</taxon>
        <taxon>Viridiplantae</taxon>
        <taxon>Streptophyta</taxon>
        <taxon>Embryophyta</taxon>
        <taxon>Tracheophyta</taxon>
        <taxon>Spermatophyta</taxon>
        <taxon>Magnoliopsida</taxon>
        <taxon>eudicotyledons</taxon>
        <taxon>Gunneridae</taxon>
        <taxon>Pentapetalae</taxon>
        <taxon>rosids</taxon>
        <taxon>malvids</taxon>
        <taxon>Malvales</taxon>
        <taxon>Malvaceae</taxon>
        <taxon>Malvoideae</taxon>
        <taxon>Gossypium</taxon>
    </lineage>
</organism>
<protein>
    <recommendedName>
        <fullName evidence="2">Retrotransposon Copia-like N-terminal domain-containing protein</fullName>
    </recommendedName>
</protein>
<reference evidence="3 4" key="1">
    <citation type="journal article" date="2021" name="Plant Biotechnol. J.">
        <title>Multi-omics assisted identification of the key and species-specific regulatory components of drought-tolerant mechanisms in Gossypium stocksii.</title>
        <authorList>
            <person name="Yu D."/>
            <person name="Ke L."/>
            <person name="Zhang D."/>
            <person name="Wu Y."/>
            <person name="Sun Y."/>
            <person name="Mei J."/>
            <person name="Sun J."/>
            <person name="Sun Y."/>
        </authorList>
    </citation>
    <scope>NUCLEOTIDE SEQUENCE [LARGE SCALE GENOMIC DNA]</scope>
    <source>
        <strain evidence="4">cv. E1</strain>
        <tissue evidence="3">Leaf</tissue>
    </source>
</reference>
<evidence type="ECO:0000313" key="3">
    <source>
        <dbReference type="EMBL" id="KAH1031920.1"/>
    </source>
</evidence>
<proteinExistence type="predicted"/>
<evidence type="ECO:0000259" key="2">
    <source>
        <dbReference type="Pfam" id="PF14244"/>
    </source>
</evidence>
<comment type="caution">
    <text evidence="3">The sequence shown here is derived from an EMBL/GenBank/DDBJ whole genome shotgun (WGS) entry which is preliminary data.</text>
</comment>
<feature type="compositionally biased region" description="Basic and acidic residues" evidence="1">
    <location>
        <begin position="1"/>
        <end position="12"/>
    </location>
</feature>
<feature type="region of interest" description="Disordered" evidence="1">
    <location>
        <begin position="1"/>
        <end position="23"/>
    </location>
</feature>
<evidence type="ECO:0000256" key="1">
    <source>
        <dbReference type="SAM" id="MobiDB-lite"/>
    </source>
</evidence>
<dbReference type="Pfam" id="PF14244">
    <property type="entry name" value="Retrotran_gag_3"/>
    <property type="match status" value="1"/>
</dbReference>
<accession>A0A9D3U8P6</accession>
<gene>
    <name evidence="3" type="ORF">J1N35_044094</name>
</gene>
<dbReference type="OrthoDB" id="1743468at2759"/>
<feature type="domain" description="Retrotransposon Copia-like N-terminal" evidence="2">
    <location>
        <begin position="39"/>
        <end position="81"/>
    </location>
</feature>
<keyword evidence="4" id="KW-1185">Reference proteome</keyword>
<sequence>MVKTTFTRDKRSSNQTEVESSVVETTTESAMIQGTEVSHLSFYLTSHKLNSKNYLEWSQSMKLAIDRRDKLGHLSGEVEQP</sequence>